<keyword evidence="3" id="KW-1185">Reference proteome</keyword>
<evidence type="ECO:0000256" key="1">
    <source>
        <dbReference type="SAM" id="MobiDB-lite"/>
    </source>
</evidence>
<proteinExistence type="predicted"/>
<dbReference type="EMBL" id="BRYB01001873">
    <property type="protein sequence ID" value="GMI35384.1"/>
    <property type="molecule type" value="Genomic_DNA"/>
</dbReference>
<gene>
    <name evidence="2" type="ORF">TeGR_g5627</name>
</gene>
<feature type="region of interest" description="Disordered" evidence="1">
    <location>
        <begin position="181"/>
        <end position="210"/>
    </location>
</feature>
<dbReference type="Proteomes" id="UP001165060">
    <property type="component" value="Unassembled WGS sequence"/>
</dbReference>
<comment type="caution">
    <text evidence="2">The sequence shown here is derived from an EMBL/GenBank/DDBJ whole genome shotgun (WGS) entry which is preliminary data.</text>
</comment>
<sequence>ADPSNNTMYMARGNAATPPRRMSSVDRLSKPKAVHTPPKKKPSPKPIIRTSNQGSGNAAPDVVWGAGGGDAGLQVPAATARRMSQGVVAAPAAAKAKTSPTRGAGGGAKKKGGPISLADLLAKPKVAAAKPEPEARPAWNEDFVDHASLRPEHLGSINDLDSPPKGGHKKGVTGMALTRKKAAGSGAGGTLKEHMAAKRGGGAGGGGGGG</sequence>
<accession>A0ABQ6MY15</accession>
<evidence type="ECO:0000313" key="2">
    <source>
        <dbReference type="EMBL" id="GMI35384.1"/>
    </source>
</evidence>
<feature type="region of interest" description="Disordered" evidence="1">
    <location>
        <begin position="90"/>
        <end position="115"/>
    </location>
</feature>
<feature type="region of interest" description="Disordered" evidence="1">
    <location>
        <begin position="1"/>
        <end position="63"/>
    </location>
</feature>
<feature type="compositionally biased region" description="Gly residues" evidence="1">
    <location>
        <begin position="199"/>
        <end position="210"/>
    </location>
</feature>
<evidence type="ECO:0000313" key="3">
    <source>
        <dbReference type="Proteomes" id="UP001165060"/>
    </source>
</evidence>
<protein>
    <submittedName>
        <fullName evidence="2">Uncharacterized protein</fullName>
    </submittedName>
</protein>
<organism evidence="2 3">
    <name type="scientific">Tetraparma gracilis</name>
    <dbReference type="NCBI Taxonomy" id="2962635"/>
    <lineage>
        <taxon>Eukaryota</taxon>
        <taxon>Sar</taxon>
        <taxon>Stramenopiles</taxon>
        <taxon>Ochrophyta</taxon>
        <taxon>Bolidophyceae</taxon>
        <taxon>Parmales</taxon>
        <taxon>Triparmaceae</taxon>
        <taxon>Tetraparma</taxon>
    </lineage>
</organism>
<reference evidence="2 3" key="1">
    <citation type="journal article" date="2023" name="Commun. Biol.">
        <title>Genome analysis of Parmales, the sister group of diatoms, reveals the evolutionary specialization of diatoms from phago-mixotrophs to photoautotrophs.</title>
        <authorList>
            <person name="Ban H."/>
            <person name="Sato S."/>
            <person name="Yoshikawa S."/>
            <person name="Yamada K."/>
            <person name="Nakamura Y."/>
            <person name="Ichinomiya M."/>
            <person name="Sato N."/>
            <person name="Blanc-Mathieu R."/>
            <person name="Endo H."/>
            <person name="Kuwata A."/>
            <person name="Ogata H."/>
        </authorList>
    </citation>
    <scope>NUCLEOTIDE SEQUENCE [LARGE SCALE GENOMIC DNA]</scope>
</reference>
<feature type="non-terminal residue" evidence="2">
    <location>
        <position position="210"/>
    </location>
</feature>
<name>A0ABQ6MY15_9STRA</name>
<feature type="compositionally biased region" description="Basic residues" evidence="1">
    <location>
        <begin position="30"/>
        <end position="43"/>
    </location>
</feature>
<feature type="non-terminal residue" evidence="2">
    <location>
        <position position="1"/>
    </location>
</feature>